<evidence type="ECO:0000259" key="2">
    <source>
        <dbReference type="Pfam" id="PF01464"/>
    </source>
</evidence>
<name>A0A2T7UI12_9BURK</name>
<dbReference type="Proteomes" id="UP000037507">
    <property type="component" value="Unassembled WGS sequence"/>
</dbReference>
<keyword evidence="1" id="KW-1133">Transmembrane helix</keyword>
<feature type="transmembrane region" description="Helical" evidence="1">
    <location>
        <begin position="37"/>
        <end position="54"/>
    </location>
</feature>
<keyword evidence="4" id="KW-1185">Reference proteome</keyword>
<dbReference type="Gene3D" id="1.10.530.10">
    <property type="match status" value="1"/>
</dbReference>
<dbReference type="EMBL" id="LFYT02000002">
    <property type="protein sequence ID" value="PVE44325.1"/>
    <property type="molecule type" value="Genomic_DNA"/>
</dbReference>
<dbReference type="SUPFAM" id="SSF53955">
    <property type="entry name" value="Lysozyme-like"/>
    <property type="match status" value="1"/>
</dbReference>
<keyword evidence="1" id="KW-0472">Membrane</keyword>
<feature type="domain" description="Transglycosylase SLT" evidence="2">
    <location>
        <begin position="132"/>
        <end position="227"/>
    </location>
</feature>
<dbReference type="Pfam" id="PF01464">
    <property type="entry name" value="SLT"/>
    <property type="match status" value="1"/>
</dbReference>
<evidence type="ECO:0000256" key="1">
    <source>
        <dbReference type="SAM" id="Phobius"/>
    </source>
</evidence>
<sequence length="260" mass="28283">MRGRALTASSKFSRLWFSLTTCVGDVREGFVEITRHTLALLGLVVVAVTLTFFARPGLQASASEALMGWLEMRQADTLDIPEVSNAASRSTATAVKNLPKDQLAVTYWLSRKYRVSPEPMGALVSEAWAVGERSQIAPTLILAVMAIESKFNPFASGSQGGMGLMQIEPQAQSETLKPFGGRLAAFDPLTNLRVGSRLLQELLQKSDTVEEALQGYAMASGQLNDNQYIDRVLTEQKQLERLTRGLTTASIATRSGPHPL</sequence>
<evidence type="ECO:0000313" key="3">
    <source>
        <dbReference type="EMBL" id="PVE44325.1"/>
    </source>
</evidence>
<organism evidence="3 4">
    <name type="scientific">Limnohabitans planktonicus II-D5</name>
    <dbReference type="NCBI Taxonomy" id="1293045"/>
    <lineage>
        <taxon>Bacteria</taxon>
        <taxon>Pseudomonadati</taxon>
        <taxon>Pseudomonadota</taxon>
        <taxon>Betaproteobacteria</taxon>
        <taxon>Burkholderiales</taxon>
        <taxon>Comamonadaceae</taxon>
        <taxon>Limnohabitans</taxon>
    </lineage>
</organism>
<evidence type="ECO:0000313" key="4">
    <source>
        <dbReference type="Proteomes" id="UP000037507"/>
    </source>
</evidence>
<proteinExistence type="predicted"/>
<reference evidence="3" key="1">
    <citation type="submission" date="2017-04" db="EMBL/GenBank/DDBJ databases">
        <title>Unexpected and diverse lifestyles within the genus Limnohabitans.</title>
        <authorList>
            <person name="Kasalicky V."/>
            <person name="Mehrshad M."/>
            <person name="Andrei S.-A."/>
            <person name="Salcher M."/>
            <person name="Kratochvilova H."/>
            <person name="Simek K."/>
            <person name="Ghai R."/>
        </authorList>
    </citation>
    <scope>NUCLEOTIDE SEQUENCE [LARGE SCALE GENOMIC DNA]</scope>
    <source>
        <strain evidence="3">II-D5</strain>
    </source>
</reference>
<dbReference type="InterPro" id="IPR008258">
    <property type="entry name" value="Transglycosylase_SLT_dom_1"/>
</dbReference>
<gene>
    <name evidence="3" type="ORF">H663_002440</name>
</gene>
<protein>
    <recommendedName>
        <fullName evidence="2">Transglycosylase SLT domain-containing protein</fullName>
    </recommendedName>
</protein>
<dbReference type="CDD" id="cd00254">
    <property type="entry name" value="LT-like"/>
    <property type="match status" value="1"/>
</dbReference>
<accession>A0A2T7UI12</accession>
<keyword evidence="1" id="KW-0812">Transmembrane</keyword>
<dbReference type="AlphaFoldDB" id="A0A2T7UI12"/>
<dbReference type="OrthoDB" id="9815002at2"/>
<comment type="caution">
    <text evidence="3">The sequence shown here is derived from an EMBL/GenBank/DDBJ whole genome shotgun (WGS) entry which is preliminary data.</text>
</comment>
<dbReference type="InterPro" id="IPR023346">
    <property type="entry name" value="Lysozyme-like_dom_sf"/>
</dbReference>